<dbReference type="PANTHER" id="PTHR30504:SF4">
    <property type="entry name" value="GLUCANS BIOSYNTHESIS PROTEIN G"/>
    <property type="match status" value="1"/>
</dbReference>
<keyword evidence="5 7" id="KW-0732">Signal</keyword>
<dbReference type="PANTHER" id="PTHR30504">
    <property type="entry name" value="GLUCANS BIOSYNTHESIS PROTEIN"/>
    <property type="match status" value="1"/>
</dbReference>
<feature type="signal peptide" evidence="7">
    <location>
        <begin position="1"/>
        <end position="32"/>
    </location>
</feature>
<dbReference type="Proteomes" id="UP000761264">
    <property type="component" value="Unassembled WGS sequence"/>
</dbReference>
<dbReference type="InterPro" id="IPR013783">
    <property type="entry name" value="Ig-like_fold"/>
</dbReference>
<dbReference type="PROSITE" id="PS51318">
    <property type="entry name" value="TAT"/>
    <property type="match status" value="1"/>
</dbReference>
<dbReference type="GO" id="GO:0051274">
    <property type="term" value="P:beta-glucan biosynthetic process"/>
    <property type="evidence" value="ECO:0007669"/>
    <property type="project" value="TreeGrafter"/>
</dbReference>
<reference evidence="9" key="1">
    <citation type="submission" date="2020-03" db="EMBL/GenBank/DDBJ databases">
        <title>Genome of Pelagibius litoralis DSM 21314T.</title>
        <authorList>
            <person name="Wang G."/>
        </authorList>
    </citation>
    <scope>NUCLEOTIDE SEQUENCE</scope>
    <source>
        <strain evidence="9">DSM 21314</strain>
    </source>
</reference>
<dbReference type="InterPro" id="IPR014718">
    <property type="entry name" value="GH-type_carb-bd"/>
</dbReference>
<evidence type="ECO:0000313" key="10">
    <source>
        <dbReference type="Proteomes" id="UP000761264"/>
    </source>
</evidence>
<dbReference type="FunFam" id="2.70.98.10:FF:000001">
    <property type="entry name" value="Glucans biosynthesis protein G"/>
    <property type="match status" value="1"/>
</dbReference>
<feature type="chain" id="PRO_5037845271" description="Glucans biosynthesis protein G" evidence="7">
    <location>
        <begin position="33"/>
        <end position="519"/>
    </location>
</feature>
<dbReference type="InterPro" id="IPR011013">
    <property type="entry name" value="Gal_mutarotase_sf_dom"/>
</dbReference>
<evidence type="ECO:0000256" key="5">
    <source>
        <dbReference type="ARBA" id="ARBA00022729"/>
    </source>
</evidence>
<keyword evidence="6" id="KW-0574">Periplasm</keyword>
<comment type="pathway">
    <text evidence="2">Glycan metabolism; osmoregulated periplasmic glucan (OPG) biosynthesis.</text>
</comment>
<comment type="subcellular location">
    <subcellularLocation>
        <location evidence="1">Periplasm</location>
    </subcellularLocation>
</comment>
<dbReference type="SUPFAM" id="SSF81296">
    <property type="entry name" value="E set domains"/>
    <property type="match status" value="1"/>
</dbReference>
<dbReference type="SUPFAM" id="SSF74650">
    <property type="entry name" value="Galactose mutarotase-like"/>
    <property type="match status" value="1"/>
</dbReference>
<dbReference type="GO" id="GO:0030288">
    <property type="term" value="C:outer membrane-bounded periplasmic space"/>
    <property type="evidence" value="ECO:0007669"/>
    <property type="project" value="TreeGrafter"/>
</dbReference>
<evidence type="ECO:0000256" key="2">
    <source>
        <dbReference type="ARBA" id="ARBA00005001"/>
    </source>
</evidence>
<evidence type="ECO:0000259" key="8">
    <source>
        <dbReference type="Pfam" id="PF04349"/>
    </source>
</evidence>
<comment type="similarity">
    <text evidence="3">Belongs to the OpgD/OpgG family.</text>
</comment>
<evidence type="ECO:0000256" key="3">
    <source>
        <dbReference type="ARBA" id="ARBA00009284"/>
    </source>
</evidence>
<dbReference type="InterPro" id="IPR006311">
    <property type="entry name" value="TAT_signal"/>
</dbReference>
<evidence type="ECO:0000256" key="4">
    <source>
        <dbReference type="ARBA" id="ARBA00015376"/>
    </source>
</evidence>
<dbReference type="InterPro" id="IPR014438">
    <property type="entry name" value="Glucan_biosyn_MdoG/MdoD"/>
</dbReference>
<gene>
    <name evidence="9" type="ORF">HBA54_02715</name>
</gene>
<sequence>MQKVDRRTFLAGISASTLGVAQLGLSSAQASAAGQWDRAMPGSPFSLTQLRAKAAQLASQPHEPVDSIPLPEKLGELTPEQYHAIRFRPEASIWRDDQLPFQMQFFHRGSYFRQEVKISVIDGQQVSAIPYSSTLFDYANTDIDGAPEDLGFAGFRLLHPLNRSDHFDEAAVFLGASYFRVLGAGQHFGLSARGLAIDTGLSKKEEFPYFKEFWIQKPTPDAQSIEIFALLDSISVTGAYQFTLTPGAESKMEVRASVFTRQAVEKLGIAPLTSMFLYGENSTRPMDDLRPEVHDSDGLLMASKGGEWIWRPLTNRNELQISSFQNESPRGFGLLQRDRDTRHYQDLDLNYERRPSAWIEPQGDWGSGIVQLIEIPSDAERYDNIALLWVPEKPVEPGQEWPFAYRLRFAEGYPDFPNTGRALATREGAGSETGRRRFALEFAGGPLTQISDEGGVELVVSASAGRILNPHSRRNEATGTWIALFELDPEDREAVELRAFMKDQDHALTETWSYLWKRS</sequence>
<proteinExistence type="inferred from homology"/>
<dbReference type="Gene3D" id="2.70.98.10">
    <property type="match status" value="1"/>
</dbReference>
<evidence type="ECO:0000313" key="9">
    <source>
        <dbReference type="EMBL" id="NIA67495.1"/>
    </source>
</evidence>
<dbReference type="AlphaFoldDB" id="A0A967C318"/>
<dbReference type="Pfam" id="PF04349">
    <property type="entry name" value="MdoG"/>
    <property type="match status" value="1"/>
</dbReference>
<keyword evidence="10" id="KW-1185">Reference proteome</keyword>
<name>A0A967C318_9PROT</name>
<feature type="domain" description="Glucan biosynthesis periplasmic MdoG C-terminal" evidence="8">
    <location>
        <begin position="45"/>
        <end position="516"/>
    </location>
</feature>
<dbReference type="InterPro" id="IPR007444">
    <property type="entry name" value="Glucan_biosyn_MdoG_C"/>
</dbReference>
<comment type="caution">
    <text evidence="9">The sequence shown here is derived from an EMBL/GenBank/DDBJ whole genome shotgun (WGS) entry which is preliminary data.</text>
</comment>
<protein>
    <recommendedName>
        <fullName evidence="4">Glucans biosynthesis protein G</fullName>
    </recommendedName>
</protein>
<dbReference type="GO" id="GO:0030246">
    <property type="term" value="F:carbohydrate binding"/>
    <property type="evidence" value="ECO:0007669"/>
    <property type="project" value="InterPro"/>
</dbReference>
<dbReference type="GO" id="GO:0003824">
    <property type="term" value="F:catalytic activity"/>
    <property type="evidence" value="ECO:0007669"/>
    <property type="project" value="InterPro"/>
</dbReference>
<accession>A0A967C318</accession>
<dbReference type="PIRSF" id="PIRSF006281">
    <property type="entry name" value="MdoG"/>
    <property type="match status" value="1"/>
</dbReference>
<dbReference type="InterPro" id="IPR014756">
    <property type="entry name" value="Ig_E-set"/>
</dbReference>
<dbReference type="EMBL" id="JAAQPH010000002">
    <property type="protein sequence ID" value="NIA67495.1"/>
    <property type="molecule type" value="Genomic_DNA"/>
</dbReference>
<evidence type="ECO:0000256" key="6">
    <source>
        <dbReference type="ARBA" id="ARBA00022764"/>
    </source>
</evidence>
<evidence type="ECO:0000256" key="1">
    <source>
        <dbReference type="ARBA" id="ARBA00004418"/>
    </source>
</evidence>
<organism evidence="9 10">
    <name type="scientific">Pelagibius litoralis</name>
    <dbReference type="NCBI Taxonomy" id="374515"/>
    <lineage>
        <taxon>Bacteria</taxon>
        <taxon>Pseudomonadati</taxon>
        <taxon>Pseudomonadota</taxon>
        <taxon>Alphaproteobacteria</taxon>
        <taxon>Rhodospirillales</taxon>
        <taxon>Rhodovibrionaceae</taxon>
        <taxon>Pelagibius</taxon>
    </lineage>
</organism>
<dbReference type="Gene3D" id="2.60.40.10">
    <property type="entry name" value="Immunoglobulins"/>
    <property type="match status" value="1"/>
</dbReference>
<evidence type="ECO:0000256" key="7">
    <source>
        <dbReference type="SAM" id="SignalP"/>
    </source>
</evidence>